<accession>A0AAD9P302</accession>
<keyword evidence="6" id="KW-0863">Zinc-finger</keyword>
<dbReference type="GO" id="GO:0004672">
    <property type="term" value="F:protein kinase activity"/>
    <property type="evidence" value="ECO:0007669"/>
    <property type="project" value="InterPro"/>
</dbReference>
<keyword evidence="5 10" id="KW-0547">Nucleotide-binding</keyword>
<feature type="region of interest" description="Disordered" evidence="11">
    <location>
        <begin position="1"/>
        <end position="33"/>
    </location>
</feature>
<evidence type="ECO:0000313" key="14">
    <source>
        <dbReference type="Proteomes" id="UP001209878"/>
    </source>
</evidence>
<dbReference type="AlphaFoldDB" id="A0AAD9P302"/>
<name>A0AAD9P302_RIDPI</name>
<evidence type="ECO:0000256" key="7">
    <source>
        <dbReference type="ARBA" id="ARBA00022786"/>
    </source>
</evidence>
<keyword evidence="9 10" id="KW-0067">ATP-binding</keyword>
<dbReference type="GO" id="GO:0005524">
    <property type="term" value="F:ATP binding"/>
    <property type="evidence" value="ECO:0007669"/>
    <property type="project" value="UniProtKB-UniRule"/>
</dbReference>
<feature type="compositionally biased region" description="Low complexity" evidence="11">
    <location>
        <begin position="437"/>
        <end position="447"/>
    </location>
</feature>
<sequence length="702" mass="76746">MLLQPQQPPKKTSSSTGVSVAKDSGRGSSRVSVGDVGFSVATKETEMVLGKHLVNLTEELGSGSFGIVYAGKHATSGKKVAVKKLTIVDEEAGRLALEEIKKYERLPKHPNLVEMIDYHYQRNAFWLVLEYCTDGTLDQFVCRNSPDEKTVFRFMLECARGVAHMHGAANRMVHRDLKPGNIMLSRVGDQLQVKITDFGLAKGSLLVSTAQMRTKAGTPCFMAPEVTEGKGYDESVDVFALGLVFLTLVNVKKGEKMLRPQIAGGPVGVPVAMQMMMAAQSTPPKSVVVMAENKGDSANMKTVKSVINKMVVYDPKKRISAAEAARLLTFDAGSQSTKAPATSRPAEGSAVAVRKAQGAEGEIPVETPEAPGKRLLQEILRERVREKAEEDARLAGATMMAQLLQDMPVMQMLAFALHSSDSDTSDDDDNDDDNNDNNENNDNNNENAGCHSAEQFTVGERVTLESDVDTAIALQEGHGGWVDAMKKYLGKTGVVKRKILHVVEVEFDNGQTWHFNPALLHKLDGSTLATAENNADPEVDSPFKSDDVVVICEDENKVKKLQIGHGGWTDNMAKALGLKAIIHRVDKDGDVFVECINQDKWMFNPDVLEFADIDSNVIRTGSLVLVLDDYEAVRDLQDDQHGEWNDAMRNVLGKAGTVKELVTCDCVKVEFGERTWTMNTKALKHVATEGEMIAAVLRKLMG</sequence>
<evidence type="ECO:0000256" key="6">
    <source>
        <dbReference type="ARBA" id="ARBA00022771"/>
    </source>
</evidence>
<dbReference type="Pfam" id="PF00069">
    <property type="entry name" value="Pkinase"/>
    <property type="match status" value="1"/>
</dbReference>
<evidence type="ECO:0000256" key="1">
    <source>
        <dbReference type="ARBA" id="ARBA00004906"/>
    </source>
</evidence>
<evidence type="ECO:0000256" key="10">
    <source>
        <dbReference type="PROSITE-ProRule" id="PRU10141"/>
    </source>
</evidence>
<keyword evidence="2" id="KW-0808">Transferase</keyword>
<evidence type="ECO:0000256" key="8">
    <source>
        <dbReference type="ARBA" id="ARBA00022833"/>
    </source>
</evidence>
<protein>
    <recommendedName>
        <fullName evidence="12">Protein kinase domain-containing protein</fullName>
    </recommendedName>
</protein>
<proteinExistence type="predicted"/>
<evidence type="ECO:0000313" key="13">
    <source>
        <dbReference type="EMBL" id="KAK2187195.1"/>
    </source>
</evidence>
<evidence type="ECO:0000259" key="12">
    <source>
        <dbReference type="PROSITE" id="PS50011"/>
    </source>
</evidence>
<dbReference type="PROSITE" id="PS00108">
    <property type="entry name" value="PROTEIN_KINASE_ST"/>
    <property type="match status" value="1"/>
</dbReference>
<evidence type="ECO:0000256" key="4">
    <source>
        <dbReference type="ARBA" id="ARBA00022737"/>
    </source>
</evidence>
<feature type="compositionally biased region" description="Acidic residues" evidence="11">
    <location>
        <begin position="423"/>
        <end position="436"/>
    </location>
</feature>
<dbReference type="InterPro" id="IPR008271">
    <property type="entry name" value="Ser/Thr_kinase_AS"/>
</dbReference>
<dbReference type="Pfam" id="PF18346">
    <property type="entry name" value="SH3_15"/>
    <property type="match status" value="3"/>
</dbReference>
<evidence type="ECO:0000256" key="5">
    <source>
        <dbReference type="ARBA" id="ARBA00022741"/>
    </source>
</evidence>
<keyword evidence="4" id="KW-0677">Repeat</keyword>
<keyword evidence="8" id="KW-0862">Zinc</keyword>
<dbReference type="SMART" id="SM00220">
    <property type="entry name" value="S_TKc"/>
    <property type="match status" value="1"/>
</dbReference>
<reference evidence="13" key="1">
    <citation type="journal article" date="2023" name="Mol. Biol. Evol.">
        <title>Third-Generation Sequencing Reveals the Adaptive Role of the Epigenome in Three Deep-Sea Polychaetes.</title>
        <authorList>
            <person name="Perez M."/>
            <person name="Aroh O."/>
            <person name="Sun Y."/>
            <person name="Lan Y."/>
            <person name="Juniper S.K."/>
            <person name="Young C.R."/>
            <person name="Angers B."/>
            <person name="Qian P.Y."/>
        </authorList>
    </citation>
    <scope>NUCLEOTIDE SEQUENCE</scope>
    <source>
        <strain evidence="13">R07B-5</strain>
    </source>
</reference>
<evidence type="ECO:0000256" key="9">
    <source>
        <dbReference type="ARBA" id="ARBA00022840"/>
    </source>
</evidence>
<feature type="region of interest" description="Disordered" evidence="11">
    <location>
        <begin position="333"/>
        <end position="370"/>
    </location>
</feature>
<dbReference type="SUPFAM" id="SSF56112">
    <property type="entry name" value="Protein kinase-like (PK-like)"/>
    <property type="match status" value="1"/>
</dbReference>
<comment type="caution">
    <text evidence="13">The sequence shown here is derived from an EMBL/GenBank/DDBJ whole genome shotgun (WGS) entry which is preliminary data.</text>
</comment>
<keyword evidence="7" id="KW-0833">Ubl conjugation pathway</keyword>
<feature type="compositionally biased region" description="Polar residues" evidence="11">
    <location>
        <begin position="9"/>
        <end position="18"/>
    </location>
</feature>
<dbReference type="InterPro" id="IPR000719">
    <property type="entry name" value="Prot_kinase_dom"/>
</dbReference>
<evidence type="ECO:0000256" key="2">
    <source>
        <dbReference type="ARBA" id="ARBA00022679"/>
    </source>
</evidence>
<gene>
    <name evidence="13" type="ORF">NP493_176g03027</name>
</gene>
<dbReference type="PROSITE" id="PS50011">
    <property type="entry name" value="PROTEIN_KINASE_DOM"/>
    <property type="match status" value="1"/>
</dbReference>
<dbReference type="GO" id="GO:0016567">
    <property type="term" value="P:protein ubiquitination"/>
    <property type="evidence" value="ECO:0007669"/>
    <property type="project" value="TreeGrafter"/>
</dbReference>
<dbReference type="Gene3D" id="1.10.510.10">
    <property type="entry name" value="Transferase(Phosphotransferase) domain 1"/>
    <property type="match status" value="1"/>
</dbReference>
<feature type="region of interest" description="Disordered" evidence="11">
    <location>
        <begin position="419"/>
        <end position="450"/>
    </location>
</feature>
<evidence type="ECO:0000256" key="3">
    <source>
        <dbReference type="ARBA" id="ARBA00022723"/>
    </source>
</evidence>
<dbReference type="PANTHER" id="PTHR24202">
    <property type="entry name" value="E3 UBIQUITIN-PROTEIN LIGASE MIB2"/>
    <property type="match status" value="1"/>
</dbReference>
<evidence type="ECO:0000256" key="11">
    <source>
        <dbReference type="SAM" id="MobiDB-lite"/>
    </source>
</evidence>
<feature type="domain" description="Protein kinase" evidence="12">
    <location>
        <begin position="54"/>
        <end position="330"/>
    </location>
</feature>
<dbReference type="CDD" id="cd00180">
    <property type="entry name" value="PKc"/>
    <property type="match status" value="1"/>
</dbReference>
<dbReference type="InterPro" id="IPR040847">
    <property type="entry name" value="SH3_15"/>
</dbReference>
<keyword evidence="14" id="KW-1185">Reference proteome</keyword>
<dbReference type="GO" id="GO:0008270">
    <property type="term" value="F:zinc ion binding"/>
    <property type="evidence" value="ECO:0007669"/>
    <property type="project" value="UniProtKB-KW"/>
</dbReference>
<dbReference type="EMBL" id="JAODUO010000175">
    <property type="protein sequence ID" value="KAK2187195.1"/>
    <property type="molecule type" value="Genomic_DNA"/>
</dbReference>
<organism evidence="13 14">
    <name type="scientific">Ridgeia piscesae</name>
    <name type="common">Tubeworm</name>
    <dbReference type="NCBI Taxonomy" id="27915"/>
    <lineage>
        <taxon>Eukaryota</taxon>
        <taxon>Metazoa</taxon>
        <taxon>Spiralia</taxon>
        <taxon>Lophotrochozoa</taxon>
        <taxon>Annelida</taxon>
        <taxon>Polychaeta</taxon>
        <taxon>Sedentaria</taxon>
        <taxon>Canalipalpata</taxon>
        <taxon>Sabellida</taxon>
        <taxon>Siboglinidae</taxon>
        <taxon>Ridgeia</taxon>
    </lineage>
</organism>
<dbReference type="PANTHER" id="PTHR24202:SF4">
    <property type="entry name" value="E3 UBIQUITIN-PROTEIN LIGASE MIB2-RELATED"/>
    <property type="match status" value="1"/>
</dbReference>
<dbReference type="GO" id="GO:0005737">
    <property type="term" value="C:cytoplasm"/>
    <property type="evidence" value="ECO:0007669"/>
    <property type="project" value="TreeGrafter"/>
</dbReference>
<feature type="binding site" evidence="10">
    <location>
        <position position="84"/>
    </location>
    <ligand>
        <name>ATP</name>
        <dbReference type="ChEBI" id="CHEBI:30616"/>
    </ligand>
</feature>
<dbReference type="Proteomes" id="UP001209878">
    <property type="component" value="Unassembled WGS sequence"/>
</dbReference>
<comment type="pathway">
    <text evidence="1">Protein modification; protein ubiquitination.</text>
</comment>
<dbReference type="PROSITE" id="PS00107">
    <property type="entry name" value="PROTEIN_KINASE_ATP"/>
    <property type="match status" value="1"/>
</dbReference>
<keyword evidence="3" id="KW-0479">Metal-binding</keyword>
<dbReference type="InterPro" id="IPR017441">
    <property type="entry name" value="Protein_kinase_ATP_BS"/>
</dbReference>
<dbReference type="InterPro" id="IPR011009">
    <property type="entry name" value="Kinase-like_dom_sf"/>
</dbReference>